<dbReference type="GO" id="GO:0050660">
    <property type="term" value="F:flavin adenine dinucleotide binding"/>
    <property type="evidence" value="ECO:0007669"/>
    <property type="project" value="TreeGrafter"/>
</dbReference>
<dbReference type="STRING" id="1742972.COMA1_30024"/>
<protein>
    <submittedName>
        <fullName evidence="2">Putative Amine oxidase</fullName>
        <ecNumber evidence="2">1.-.-.-</ecNumber>
    </submittedName>
</protein>
<gene>
    <name evidence="2" type="ORF">COMA1_30024</name>
</gene>
<name>A0A0S4LIG3_9BACT</name>
<dbReference type="PRINTS" id="PR00419">
    <property type="entry name" value="ADXRDTASE"/>
</dbReference>
<dbReference type="InterPro" id="IPR002937">
    <property type="entry name" value="Amino_oxidase"/>
</dbReference>
<keyword evidence="3" id="KW-1185">Reference proteome</keyword>
<reference evidence="2 3" key="1">
    <citation type="submission" date="2015-10" db="EMBL/GenBank/DDBJ databases">
        <authorList>
            <person name="Gilbert D.G."/>
        </authorList>
    </citation>
    <scope>NUCLEOTIDE SEQUENCE [LARGE SCALE GENOMIC DNA]</scope>
    <source>
        <strain evidence="2">COMA1</strain>
    </source>
</reference>
<accession>A0A0S4LIG3</accession>
<dbReference type="GO" id="GO:0008767">
    <property type="term" value="F:UDP-galactopyranose mutase activity"/>
    <property type="evidence" value="ECO:0007669"/>
    <property type="project" value="TreeGrafter"/>
</dbReference>
<dbReference type="OrthoDB" id="9769600at2"/>
<evidence type="ECO:0000313" key="3">
    <source>
        <dbReference type="Proteomes" id="UP000199032"/>
    </source>
</evidence>
<dbReference type="GO" id="GO:0016491">
    <property type="term" value="F:oxidoreductase activity"/>
    <property type="evidence" value="ECO:0007669"/>
    <property type="project" value="UniProtKB-KW"/>
</dbReference>
<organism evidence="2 3">
    <name type="scientific">Candidatus Nitrospira nitrosa</name>
    <dbReference type="NCBI Taxonomy" id="1742972"/>
    <lineage>
        <taxon>Bacteria</taxon>
        <taxon>Pseudomonadati</taxon>
        <taxon>Nitrospirota</taxon>
        <taxon>Nitrospiria</taxon>
        <taxon>Nitrospirales</taxon>
        <taxon>Nitrospiraceae</taxon>
        <taxon>Nitrospira</taxon>
    </lineage>
</organism>
<proteinExistence type="predicted"/>
<sequence>MILIVGAGLAGLSTAYHLAGTPYRLYERESEVGGLCRSYRKDGFTFDYTGHLLHFRQPPIKALVEQLLADKLQKHDRKSFIYSHQTYTEYPFQVNIHGLPPEVVRECLMGFLTTLLQPASRIDPKDGSFKQWIVENLGEGMAKHFMVPFNEKLWKVSLDELTSDWVSWLVPKPELKDVINGALGIKDKAFGYNPSFLYPASGGISILPESFLPHITGATTNIELLEVDTKRRLARFHDRLSGTTITEHYESLVSTIPVPELVRRCLDMPAHLKEAADGLRWVSVYNLNMAVAREQVSDKHWLYFPEQEFPFYRVGFPMNFSPSLGQPGCSSMYVEISHRPTEHQSADQLATEARAGLERAGILQPSDELVVSDVKDLHYAYVYFDHHRARTIPAILSELERRGIYSIGRYGRWEHTSMEDAIGQGKHLAERLRMGHDQTLSA</sequence>
<dbReference type="Gene3D" id="3.50.50.60">
    <property type="entry name" value="FAD/NAD(P)-binding domain"/>
    <property type="match status" value="1"/>
</dbReference>
<evidence type="ECO:0000259" key="1">
    <source>
        <dbReference type="Pfam" id="PF01593"/>
    </source>
</evidence>
<dbReference type="Pfam" id="PF01593">
    <property type="entry name" value="Amino_oxidase"/>
    <property type="match status" value="1"/>
</dbReference>
<dbReference type="EC" id="1.-.-.-" evidence="2"/>
<evidence type="ECO:0000313" key="2">
    <source>
        <dbReference type="EMBL" id="CUS36376.1"/>
    </source>
</evidence>
<dbReference type="InterPro" id="IPR036188">
    <property type="entry name" value="FAD/NAD-bd_sf"/>
</dbReference>
<keyword evidence="2" id="KW-0560">Oxidoreductase</keyword>
<dbReference type="PANTHER" id="PTHR21197">
    <property type="entry name" value="UDP-GALACTOPYRANOSE MUTASE"/>
    <property type="match status" value="1"/>
</dbReference>
<dbReference type="RefSeq" id="WP_090748934.1">
    <property type="nucleotide sequence ID" value="NZ_CZQA01000009.1"/>
</dbReference>
<feature type="domain" description="Amine oxidase" evidence="1">
    <location>
        <begin position="9"/>
        <end position="432"/>
    </location>
</feature>
<dbReference type="SUPFAM" id="SSF51905">
    <property type="entry name" value="FAD/NAD(P)-binding domain"/>
    <property type="match status" value="1"/>
</dbReference>
<dbReference type="AlphaFoldDB" id="A0A0S4LIG3"/>
<dbReference type="PANTHER" id="PTHR21197:SF0">
    <property type="entry name" value="UDP-GALACTOPYRANOSE MUTASE"/>
    <property type="match status" value="1"/>
</dbReference>
<dbReference type="Proteomes" id="UP000199032">
    <property type="component" value="Unassembled WGS sequence"/>
</dbReference>
<dbReference type="EMBL" id="CZQA01000009">
    <property type="protein sequence ID" value="CUS36376.1"/>
    <property type="molecule type" value="Genomic_DNA"/>
</dbReference>
<dbReference type="GO" id="GO:0005829">
    <property type="term" value="C:cytosol"/>
    <property type="evidence" value="ECO:0007669"/>
    <property type="project" value="TreeGrafter"/>
</dbReference>